<comment type="similarity">
    <text evidence="1">Belongs to the short-chain dehydrogenases/reductases (SDR) family.</text>
</comment>
<organism evidence="3 4">
    <name type="scientific">Blautia liquoris</name>
    <dbReference type="NCBI Taxonomy" id="2779518"/>
    <lineage>
        <taxon>Bacteria</taxon>
        <taxon>Bacillati</taxon>
        <taxon>Bacillota</taxon>
        <taxon>Clostridia</taxon>
        <taxon>Lachnospirales</taxon>
        <taxon>Lachnospiraceae</taxon>
        <taxon>Blautia</taxon>
    </lineage>
</organism>
<gene>
    <name evidence="3" type="ORF">INP51_12855</name>
</gene>
<reference evidence="3 4" key="1">
    <citation type="submission" date="2020-10" db="EMBL/GenBank/DDBJ databases">
        <title>Blautia liquoris sp.nov., isolated from the mud in a fermentation cellar used for the production of Chinese strong-flavoured liquor.</title>
        <authorList>
            <person name="Lu L."/>
        </authorList>
    </citation>
    <scope>NUCLEOTIDE SEQUENCE [LARGE SCALE GENOMIC DNA]</scope>
    <source>
        <strain evidence="3 4">LZLJ-3</strain>
    </source>
</reference>
<dbReference type="KEGG" id="bliq:INP51_12855"/>
<proteinExistence type="inferred from homology"/>
<evidence type="ECO:0000313" key="4">
    <source>
        <dbReference type="Proteomes" id="UP000593601"/>
    </source>
</evidence>
<sequence length="74" mass="7655">MPRLANAQKLLDGKVVLITGGSGGIGFAMAKAFLDSGAKVIISGTNEGKLRNCVEQLGGDSFRETVKPLALHSV</sequence>
<dbReference type="PANTHER" id="PTHR43669">
    <property type="entry name" value="5-KETO-D-GLUCONATE 5-REDUCTASE"/>
    <property type="match status" value="1"/>
</dbReference>
<protein>
    <submittedName>
        <fullName evidence="3">SDR family NAD(P)-dependent oxidoreductase</fullName>
    </submittedName>
</protein>
<dbReference type="EMBL" id="CP063304">
    <property type="protein sequence ID" value="QOV21058.1"/>
    <property type="molecule type" value="Genomic_DNA"/>
</dbReference>
<dbReference type="PANTHER" id="PTHR43669:SF3">
    <property type="entry name" value="ALCOHOL DEHYDROGENASE, PUTATIVE (AFU_ORTHOLOGUE AFUA_3G03445)-RELATED"/>
    <property type="match status" value="1"/>
</dbReference>
<dbReference type="AlphaFoldDB" id="A0A7M2RLN0"/>
<dbReference type="GO" id="GO:0016491">
    <property type="term" value="F:oxidoreductase activity"/>
    <property type="evidence" value="ECO:0007669"/>
    <property type="project" value="UniProtKB-KW"/>
</dbReference>
<name>A0A7M2RLN0_9FIRM</name>
<dbReference type="Gene3D" id="3.40.50.720">
    <property type="entry name" value="NAD(P)-binding Rossmann-like Domain"/>
    <property type="match status" value="1"/>
</dbReference>
<dbReference type="SUPFAM" id="SSF51735">
    <property type="entry name" value="NAD(P)-binding Rossmann-fold domains"/>
    <property type="match status" value="1"/>
</dbReference>
<evidence type="ECO:0000256" key="2">
    <source>
        <dbReference type="ARBA" id="ARBA00023002"/>
    </source>
</evidence>
<keyword evidence="4" id="KW-1185">Reference proteome</keyword>
<dbReference type="Proteomes" id="UP000593601">
    <property type="component" value="Chromosome"/>
</dbReference>
<dbReference type="Pfam" id="PF00106">
    <property type="entry name" value="adh_short"/>
    <property type="match status" value="1"/>
</dbReference>
<accession>A0A7M2RLN0</accession>
<evidence type="ECO:0000256" key="1">
    <source>
        <dbReference type="ARBA" id="ARBA00006484"/>
    </source>
</evidence>
<keyword evidence="2" id="KW-0560">Oxidoreductase</keyword>
<evidence type="ECO:0000313" key="3">
    <source>
        <dbReference type="EMBL" id="QOV21058.1"/>
    </source>
</evidence>
<dbReference type="InterPro" id="IPR002347">
    <property type="entry name" value="SDR_fam"/>
</dbReference>
<dbReference type="InterPro" id="IPR036291">
    <property type="entry name" value="NAD(P)-bd_dom_sf"/>
</dbReference>